<dbReference type="EMBL" id="CP063196">
    <property type="protein sequence ID" value="UOE21714.1"/>
    <property type="molecule type" value="Genomic_DNA"/>
</dbReference>
<feature type="region of interest" description="Disordered" evidence="9">
    <location>
        <begin position="1"/>
        <end position="32"/>
    </location>
</feature>
<keyword evidence="3" id="KW-0813">Transport</keyword>
<dbReference type="PANTHER" id="PTHR30472:SF27">
    <property type="entry name" value="PETROBACTIN IMPORT SYSTEM PERMEASE PROTEIN YCLN"/>
    <property type="match status" value="1"/>
</dbReference>
<evidence type="ECO:0000256" key="3">
    <source>
        <dbReference type="ARBA" id="ARBA00022448"/>
    </source>
</evidence>
<dbReference type="Pfam" id="PF01032">
    <property type="entry name" value="FecCD"/>
    <property type="match status" value="1"/>
</dbReference>
<dbReference type="RefSeq" id="WP_119267776.1">
    <property type="nucleotide sequence ID" value="NZ_CP063196.1"/>
</dbReference>
<feature type="compositionally biased region" description="Polar residues" evidence="9">
    <location>
        <begin position="1"/>
        <end position="10"/>
    </location>
</feature>
<organism evidence="11 12">
    <name type="scientific">Thermobifida halotolerans</name>
    <dbReference type="NCBI Taxonomy" id="483545"/>
    <lineage>
        <taxon>Bacteria</taxon>
        <taxon>Bacillati</taxon>
        <taxon>Actinomycetota</taxon>
        <taxon>Actinomycetes</taxon>
        <taxon>Streptosporangiales</taxon>
        <taxon>Nocardiopsidaceae</taxon>
        <taxon>Thermobifida</taxon>
    </lineage>
</organism>
<feature type="transmembrane region" description="Helical" evidence="10">
    <location>
        <begin position="119"/>
        <end position="138"/>
    </location>
</feature>
<dbReference type="GO" id="GO:0022857">
    <property type="term" value="F:transmembrane transporter activity"/>
    <property type="evidence" value="ECO:0007669"/>
    <property type="project" value="InterPro"/>
</dbReference>
<feature type="transmembrane region" description="Helical" evidence="10">
    <location>
        <begin position="144"/>
        <end position="162"/>
    </location>
</feature>
<dbReference type="FunFam" id="1.10.3470.10:FF:000004">
    <property type="entry name" value="Iron compound ABC transporter, permease"/>
    <property type="match status" value="1"/>
</dbReference>
<feature type="transmembrane region" description="Helical" evidence="10">
    <location>
        <begin position="332"/>
        <end position="351"/>
    </location>
</feature>
<proteinExistence type="inferred from homology"/>
<dbReference type="Gene3D" id="1.10.3470.10">
    <property type="entry name" value="ABC transporter involved in vitamin B12 uptake, BtuC"/>
    <property type="match status" value="1"/>
</dbReference>
<dbReference type="AlphaFoldDB" id="A0AA97M180"/>
<dbReference type="GO" id="GO:0005886">
    <property type="term" value="C:plasma membrane"/>
    <property type="evidence" value="ECO:0007669"/>
    <property type="project" value="UniProtKB-SubCell"/>
</dbReference>
<evidence type="ECO:0000256" key="10">
    <source>
        <dbReference type="SAM" id="Phobius"/>
    </source>
</evidence>
<dbReference type="Proteomes" id="UP000265719">
    <property type="component" value="Chromosome"/>
</dbReference>
<evidence type="ECO:0000256" key="4">
    <source>
        <dbReference type="ARBA" id="ARBA00022475"/>
    </source>
</evidence>
<dbReference type="SUPFAM" id="SSF81345">
    <property type="entry name" value="ABC transporter involved in vitamin B12 uptake, BtuC"/>
    <property type="match status" value="1"/>
</dbReference>
<evidence type="ECO:0000313" key="11">
    <source>
        <dbReference type="EMBL" id="UOE21714.1"/>
    </source>
</evidence>
<comment type="subcellular location">
    <subcellularLocation>
        <location evidence="1">Cell membrane</location>
        <topology evidence="1">Multi-pass membrane protein</topology>
    </subcellularLocation>
</comment>
<sequence>MSVTESPSLSRTERPAPARGGRTNRSARPPRRLRTRGEIRVWHLLVSAVVLALLALGSLFVGVSDITPTDLVTGDPDKVRVFLVSRVPRMAAILLAGMAMSVAGLIMQHLTRNRFVSPSTAGTVESAMLGVLVAIIFFGSQSVMAKMGIAVVFALAGTFVFLQLIRRTTFRDMIVVPLVGIMFGGVIQAVTTFFAYRMELLQSLDTWSNGDFSGILSGRYELLYLVLGALAIGYVFADRFTVAGMGEEFALNLGVSYTRVVNAGLAIIAVITAVVVVVVGAIPFLGLIVPNIVTMALGDNLRRVLPVTALGGAAFVLVCDVIGRTVRYPYEIPVGTVVSVVGSVVFIALILNSRRKAV</sequence>
<feature type="transmembrane region" description="Helical" evidence="10">
    <location>
        <begin position="249"/>
        <end position="271"/>
    </location>
</feature>
<feature type="transmembrane region" description="Helical" evidence="10">
    <location>
        <begin position="87"/>
        <end position="107"/>
    </location>
</feature>
<dbReference type="CDD" id="cd06550">
    <property type="entry name" value="TM_ABC_iron-siderophores_like"/>
    <property type="match status" value="1"/>
</dbReference>
<keyword evidence="5 10" id="KW-0812">Transmembrane</keyword>
<evidence type="ECO:0000256" key="2">
    <source>
        <dbReference type="ARBA" id="ARBA00007935"/>
    </source>
</evidence>
<dbReference type="InterPro" id="IPR037294">
    <property type="entry name" value="ABC_BtuC-like"/>
</dbReference>
<gene>
    <name evidence="11" type="ORF">NI17_011795</name>
</gene>
<evidence type="ECO:0000256" key="6">
    <source>
        <dbReference type="ARBA" id="ARBA00022989"/>
    </source>
</evidence>
<comment type="similarity">
    <text evidence="2">Belongs to the binding-protein-dependent transport system permease family. FecCD subfamily.</text>
</comment>
<dbReference type="KEGG" id="thao:NI17_011795"/>
<dbReference type="PANTHER" id="PTHR30472">
    <property type="entry name" value="FERRIC ENTEROBACTIN TRANSPORT SYSTEM PERMEASE PROTEIN"/>
    <property type="match status" value="1"/>
</dbReference>
<feature type="transmembrane region" description="Helical" evidence="10">
    <location>
        <begin position="174"/>
        <end position="196"/>
    </location>
</feature>
<evidence type="ECO:0000256" key="7">
    <source>
        <dbReference type="ARBA" id="ARBA00023004"/>
    </source>
</evidence>
<keyword evidence="7" id="KW-0408">Iron</keyword>
<keyword evidence="4" id="KW-1003">Cell membrane</keyword>
<dbReference type="InterPro" id="IPR000522">
    <property type="entry name" value="ABC_transptr_permease_BtuC"/>
</dbReference>
<evidence type="ECO:0000256" key="1">
    <source>
        <dbReference type="ARBA" id="ARBA00004651"/>
    </source>
</evidence>
<feature type="transmembrane region" description="Helical" evidence="10">
    <location>
        <begin position="277"/>
        <end position="297"/>
    </location>
</feature>
<dbReference type="GO" id="GO:0033214">
    <property type="term" value="P:siderophore-iron import into cell"/>
    <property type="evidence" value="ECO:0007669"/>
    <property type="project" value="TreeGrafter"/>
</dbReference>
<evidence type="ECO:0000256" key="8">
    <source>
        <dbReference type="ARBA" id="ARBA00023136"/>
    </source>
</evidence>
<evidence type="ECO:0000313" key="12">
    <source>
        <dbReference type="Proteomes" id="UP000265719"/>
    </source>
</evidence>
<keyword evidence="8 10" id="KW-0472">Membrane</keyword>
<evidence type="ECO:0000256" key="9">
    <source>
        <dbReference type="SAM" id="MobiDB-lite"/>
    </source>
</evidence>
<keyword evidence="12" id="KW-1185">Reference proteome</keyword>
<feature type="transmembrane region" description="Helical" evidence="10">
    <location>
        <begin position="216"/>
        <end position="237"/>
    </location>
</feature>
<feature type="transmembrane region" description="Helical" evidence="10">
    <location>
        <begin position="41"/>
        <end position="67"/>
    </location>
</feature>
<keyword evidence="6 10" id="KW-1133">Transmembrane helix</keyword>
<name>A0AA97M180_9ACTN</name>
<evidence type="ECO:0000256" key="5">
    <source>
        <dbReference type="ARBA" id="ARBA00022692"/>
    </source>
</evidence>
<reference evidence="11" key="1">
    <citation type="submission" date="2020-10" db="EMBL/GenBank/DDBJ databases">
        <title>De novo genome project of the cellulose decomposer Thermobifida halotolerans type strain.</title>
        <authorList>
            <person name="Nagy I."/>
            <person name="Horvath B."/>
            <person name="Kukolya J."/>
            <person name="Nagy I."/>
            <person name="Orsini M."/>
        </authorList>
    </citation>
    <scope>NUCLEOTIDE SEQUENCE</scope>
    <source>
        <strain evidence="11">DSM 44931</strain>
    </source>
</reference>
<accession>A0AA97M180</accession>
<feature type="transmembrane region" description="Helical" evidence="10">
    <location>
        <begin position="304"/>
        <end position="326"/>
    </location>
</feature>
<protein>
    <submittedName>
        <fullName evidence="11">Iron chelate uptake ABC transporter family permease subunit</fullName>
    </submittedName>
</protein>